<dbReference type="KEGG" id="mya:MORIYA_1817"/>
<keyword evidence="7 8" id="KW-0472">Membrane</keyword>
<dbReference type="PANTHER" id="PTHR30472">
    <property type="entry name" value="FERRIC ENTEROBACTIN TRANSPORT SYSTEM PERMEASE PROTEIN"/>
    <property type="match status" value="1"/>
</dbReference>
<dbReference type="Pfam" id="PF01032">
    <property type="entry name" value="FecCD"/>
    <property type="match status" value="1"/>
</dbReference>
<comment type="subcellular location">
    <subcellularLocation>
        <location evidence="1">Cell membrane</location>
        <topology evidence="1">Multi-pass membrane protein</topology>
    </subcellularLocation>
</comment>
<dbReference type="GO" id="GO:0033214">
    <property type="term" value="P:siderophore-iron import into cell"/>
    <property type="evidence" value="ECO:0007669"/>
    <property type="project" value="TreeGrafter"/>
</dbReference>
<feature type="transmembrane region" description="Helical" evidence="8">
    <location>
        <begin position="233"/>
        <end position="259"/>
    </location>
</feature>
<name>A0A330LW51_9GAMM</name>
<dbReference type="EMBL" id="LS483250">
    <property type="protein sequence ID" value="SQD78295.1"/>
    <property type="molecule type" value="Genomic_DNA"/>
</dbReference>
<dbReference type="RefSeq" id="WP_112714353.1">
    <property type="nucleotide sequence ID" value="NZ_LS483250.1"/>
</dbReference>
<dbReference type="Proteomes" id="UP000250163">
    <property type="component" value="Chromosome MORIYA"/>
</dbReference>
<evidence type="ECO:0000256" key="7">
    <source>
        <dbReference type="ARBA" id="ARBA00023136"/>
    </source>
</evidence>
<dbReference type="PANTHER" id="PTHR30472:SF24">
    <property type="entry name" value="FERRIC ENTEROBACTIN TRANSPORT SYSTEM PERMEASE PROTEIN FEPG"/>
    <property type="match status" value="1"/>
</dbReference>
<reference evidence="10" key="1">
    <citation type="submission" date="2018-05" db="EMBL/GenBank/DDBJ databases">
        <authorList>
            <person name="Cea G.-C."/>
            <person name="William W."/>
        </authorList>
    </citation>
    <scope>NUCLEOTIDE SEQUENCE [LARGE SCALE GENOMIC DNA]</scope>
    <source>
        <strain evidence="10">DB21MT 5</strain>
    </source>
</reference>
<dbReference type="OrthoDB" id="9055647at2"/>
<organism evidence="9 10">
    <name type="scientific">Moritella yayanosii</name>
    <dbReference type="NCBI Taxonomy" id="69539"/>
    <lineage>
        <taxon>Bacteria</taxon>
        <taxon>Pseudomonadati</taxon>
        <taxon>Pseudomonadota</taxon>
        <taxon>Gammaproteobacteria</taxon>
        <taxon>Alteromonadales</taxon>
        <taxon>Moritellaceae</taxon>
        <taxon>Moritella</taxon>
    </lineage>
</organism>
<feature type="transmembrane region" description="Helical" evidence="8">
    <location>
        <begin position="298"/>
        <end position="318"/>
    </location>
</feature>
<evidence type="ECO:0000256" key="5">
    <source>
        <dbReference type="ARBA" id="ARBA00022692"/>
    </source>
</evidence>
<keyword evidence="5 8" id="KW-0812">Transmembrane</keyword>
<evidence type="ECO:0000256" key="2">
    <source>
        <dbReference type="ARBA" id="ARBA00007935"/>
    </source>
</evidence>
<evidence type="ECO:0000256" key="1">
    <source>
        <dbReference type="ARBA" id="ARBA00004651"/>
    </source>
</evidence>
<dbReference type="InterPro" id="IPR000522">
    <property type="entry name" value="ABC_transptr_permease_BtuC"/>
</dbReference>
<feature type="transmembrane region" description="Helical" evidence="8">
    <location>
        <begin position="143"/>
        <end position="166"/>
    </location>
</feature>
<evidence type="ECO:0000313" key="9">
    <source>
        <dbReference type="EMBL" id="SQD78295.1"/>
    </source>
</evidence>
<dbReference type="SUPFAM" id="SSF81345">
    <property type="entry name" value="ABC transporter involved in vitamin B12 uptake, BtuC"/>
    <property type="match status" value="1"/>
</dbReference>
<feature type="transmembrane region" description="Helical" evidence="8">
    <location>
        <begin position="57"/>
        <end position="78"/>
    </location>
</feature>
<feature type="transmembrane region" description="Helical" evidence="8">
    <location>
        <begin position="111"/>
        <end position="131"/>
    </location>
</feature>
<dbReference type="AlphaFoldDB" id="A0A330LW51"/>
<comment type="similarity">
    <text evidence="2">Belongs to the binding-protein-dependent transport system permease family. FecCD subfamily.</text>
</comment>
<keyword evidence="6 8" id="KW-1133">Transmembrane helix</keyword>
<evidence type="ECO:0000256" key="8">
    <source>
        <dbReference type="SAM" id="Phobius"/>
    </source>
</evidence>
<feature type="transmembrane region" description="Helical" evidence="8">
    <location>
        <begin position="271"/>
        <end position="291"/>
    </location>
</feature>
<dbReference type="Gene3D" id="1.10.3470.10">
    <property type="entry name" value="ABC transporter involved in vitamin B12 uptake, BtuC"/>
    <property type="match status" value="1"/>
</dbReference>
<evidence type="ECO:0000256" key="6">
    <source>
        <dbReference type="ARBA" id="ARBA00022989"/>
    </source>
</evidence>
<evidence type="ECO:0000313" key="10">
    <source>
        <dbReference type="Proteomes" id="UP000250163"/>
    </source>
</evidence>
<dbReference type="GO" id="GO:0022857">
    <property type="term" value="F:transmembrane transporter activity"/>
    <property type="evidence" value="ECO:0007669"/>
    <property type="project" value="InterPro"/>
</dbReference>
<keyword evidence="10" id="KW-1185">Reference proteome</keyword>
<evidence type="ECO:0000256" key="4">
    <source>
        <dbReference type="ARBA" id="ARBA00022475"/>
    </source>
</evidence>
<feature type="transmembrane region" description="Helical" evidence="8">
    <location>
        <begin position="186"/>
        <end position="206"/>
    </location>
</feature>
<dbReference type="FunFam" id="1.10.3470.10:FF:000001">
    <property type="entry name" value="Vitamin B12 ABC transporter permease BtuC"/>
    <property type="match status" value="1"/>
</dbReference>
<gene>
    <name evidence="9" type="primary">fecD</name>
    <name evidence="9" type="ORF">MORIYA_1817</name>
</gene>
<dbReference type="InterPro" id="IPR037294">
    <property type="entry name" value="ABC_BtuC-like"/>
</dbReference>
<keyword evidence="4" id="KW-1003">Cell membrane</keyword>
<accession>A0A330LW51</accession>
<feature type="transmembrane region" description="Helical" evidence="8">
    <location>
        <begin position="87"/>
        <end position="105"/>
    </location>
</feature>
<evidence type="ECO:0000256" key="3">
    <source>
        <dbReference type="ARBA" id="ARBA00022448"/>
    </source>
</evidence>
<protein>
    <submittedName>
        <fullName evidence="9">Iron-dicitrate transporter subunit membrane component of ABC superfamily KpLE2 phage-like element</fullName>
    </submittedName>
</protein>
<keyword evidence="3" id="KW-0813">Transport</keyword>
<dbReference type="GO" id="GO:0005886">
    <property type="term" value="C:plasma membrane"/>
    <property type="evidence" value="ECO:0007669"/>
    <property type="project" value="UniProtKB-SubCell"/>
</dbReference>
<dbReference type="CDD" id="cd06550">
    <property type="entry name" value="TM_ABC_iron-siderophores_like"/>
    <property type="match status" value="1"/>
</dbReference>
<proteinExistence type="inferred from homology"/>
<sequence length="324" mass="34667">MNRYQQLLFGGVALLLTLAGMSLIFGAQTLSINTVLQTLWQGGEQDFIINHYRLPRILIAILVGIGLAVSGVLTQGIIRNPLASPDLMGVSGGAGLAACSVLLIWPNIGSAWLPVVALLGGFSAALIIWLLSRWQQPSPARLALVGIAMSAFLSSCINFLLVIHPIEVNSAMIWLTGSLWGRSWSYIWPLLPWLLTLVPFSFYLAWRLDLFALGEDTAEALGVDTQRLQVMALLSAVALASVSVAVCGTIGFVGLLAPHLARLLVGSRHKLVLPIAALVGALLVLSADTLARNLAPPLELPAGVLTAILGAPYFIFLLHRYKGW</sequence>